<name>A0A1G2KS66_9BACT</name>
<evidence type="ECO:0000313" key="1">
    <source>
        <dbReference type="EMBL" id="OHA02287.1"/>
    </source>
</evidence>
<dbReference type="Proteomes" id="UP000177811">
    <property type="component" value="Unassembled WGS sequence"/>
</dbReference>
<dbReference type="AlphaFoldDB" id="A0A1G2KS66"/>
<sequence>MSHSSHKTAKASGGSEYLLDLNKKHSLLFTEPGAALERRRYRAAHPTEIAFIKCTDGRVHGPVMTETPLGIIQPWRNLGGKFDLGWFGFAQSMRDWVDYSVRHGRNCLVAVTYHYARGDAHRGCRGFNYDVEAARASMAELKKQFDRVFGKKVVYAILVGVETDWESLVLHGEDGKTVDLVELADQSEHAIEKLIRTLYPDMPERIQLDLLPLIQGNIRHAGRTKHSDRSVTVSEHQEWVLGVGRGFDWLHETNTALIVGPFDPHLSQAIATAATLIKGNIDEKRIVVGPGKGIVLLSSAPYRDAAGPERLLAEEKAKFLNRFSMDIIRSSVPELMEHVEQLTVTVDLHTRKIDVI</sequence>
<accession>A0A1G2KS66</accession>
<comment type="caution">
    <text evidence="1">The sequence shown here is derived from an EMBL/GenBank/DDBJ whole genome shotgun (WGS) entry which is preliminary data.</text>
</comment>
<organism evidence="1 2">
    <name type="scientific">Candidatus Sungbacteria bacterium RIFCSPHIGHO2_02_FULL_51_29</name>
    <dbReference type="NCBI Taxonomy" id="1802273"/>
    <lineage>
        <taxon>Bacteria</taxon>
        <taxon>Candidatus Sungiibacteriota</taxon>
    </lineage>
</organism>
<protein>
    <recommendedName>
        <fullName evidence="3">Carbonic anhydrase</fullName>
    </recommendedName>
</protein>
<reference evidence="1 2" key="1">
    <citation type="journal article" date="2016" name="Nat. Commun.">
        <title>Thousands of microbial genomes shed light on interconnected biogeochemical processes in an aquifer system.</title>
        <authorList>
            <person name="Anantharaman K."/>
            <person name="Brown C.T."/>
            <person name="Hug L.A."/>
            <person name="Sharon I."/>
            <person name="Castelle C.J."/>
            <person name="Probst A.J."/>
            <person name="Thomas B.C."/>
            <person name="Singh A."/>
            <person name="Wilkins M.J."/>
            <person name="Karaoz U."/>
            <person name="Brodie E.L."/>
            <person name="Williams K.H."/>
            <person name="Hubbard S.S."/>
            <person name="Banfield J.F."/>
        </authorList>
    </citation>
    <scope>NUCLEOTIDE SEQUENCE [LARGE SCALE GENOMIC DNA]</scope>
</reference>
<dbReference type="EMBL" id="MHQL01000040">
    <property type="protein sequence ID" value="OHA02287.1"/>
    <property type="molecule type" value="Genomic_DNA"/>
</dbReference>
<evidence type="ECO:0008006" key="3">
    <source>
        <dbReference type="Google" id="ProtNLM"/>
    </source>
</evidence>
<gene>
    <name evidence="1" type="ORF">A3C16_03220</name>
</gene>
<proteinExistence type="predicted"/>
<evidence type="ECO:0000313" key="2">
    <source>
        <dbReference type="Proteomes" id="UP000177811"/>
    </source>
</evidence>